<comment type="similarity">
    <text evidence="2">Belongs to the ATP-dependent AMP-binding enzyme family.</text>
</comment>
<proteinExistence type="inferred from homology"/>
<dbReference type="PROSITE" id="PS00012">
    <property type="entry name" value="PHOSPHOPANTETHEINE"/>
    <property type="match status" value="1"/>
</dbReference>
<dbReference type="Gene3D" id="3.30.300.30">
    <property type="match status" value="1"/>
</dbReference>
<evidence type="ECO:0000256" key="5">
    <source>
        <dbReference type="ARBA" id="ARBA00022737"/>
    </source>
</evidence>
<dbReference type="GO" id="GO:0043041">
    <property type="term" value="P:amino acid activation for nonribosomal peptide biosynthetic process"/>
    <property type="evidence" value="ECO:0007669"/>
    <property type="project" value="TreeGrafter"/>
</dbReference>
<evidence type="ECO:0000256" key="6">
    <source>
        <dbReference type="ARBA" id="ARBA00023194"/>
    </source>
</evidence>
<keyword evidence="6" id="KW-0045">Antibiotic biosynthesis</keyword>
<reference evidence="9" key="1">
    <citation type="submission" date="2016-11" db="EMBL/GenBank/DDBJ databases">
        <authorList>
            <person name="Jaros S."/>
            <person name="Januszkiewicz K."/>
            <person name="Wedrychowicz H."/>
        </authorList>
    </citation>
    <scope>NUCLEOTIDE SEQUENCE [LARGE SCALE GENOMIC DNA]</scope>
    <source>
        <strain evidence="9">CGMCC 4.3555</strain>
    </source>
</reference>
<dbReference type="Gene3D" id="3.30.559.10">
    <property type="entry name" value="Chloramphenicol acetyltransferase-like domain"/>
    <property type="match status" value="2"/>
</dbReference>
<feature type="domain" description="Carrier" evidence="7">
    <location>
        <begin position="634"/>
        <end position="708"/>
    </location>
</feature>
<dbReference type="Gene3D" id="3.40.50.12780">
    <property type="entry name" value="N-terminal domain of ligase-like"/>
    <property type="match status" value="1"/>
</dbReference>
<evidence type="ECO:0000313" key="9">
    <source>
        <dbReference type="Proteomes" id="UP000184388"/>
    </source>
</evidence>
<dbReference type="InterPro" id="IPR001242">
    <property type="entry name" value="Condensation_dom"/>
</dbReference>
<keyword evidence="5" id="KW-0677">Repeat</keyword>
<dbReference type="SUPFAM" id="SSF47336">
    <property type="entry name" value="ACP-like"/>
    <property type="match status" value="1"/>
</dbReference>
<comment type="cofactor">
    <cofactor evidence="1">
        <name>pantetheine 4'-phosphate</name>
        <dbReference type="ChEBI" id="CHEBI:47942"/>
    </cofactor>
</comment>
<dbReference type="InterPro" id="IPR010071">
    <property type="entry name" value="AA_adenyl_dom"/>
</dbReference>
<evidence type="ECO:0000256" key="2">
    <source>
        <dbReference type="ARBA" id="ARBA00006432"/>
    </source>
</evidence>
<dbReference type="InterPro" id="IPR042099">
    <property type="entry name" value="ANL_N_sf"/>
</dbReference>
<dbReference type="InterPro" id="IPR036736">
    <property type="entry name" value="ACP-like_sf"/>
</dbReference>
<gene>
    <name evidence="8" type="ORF">SAMN05216268_1661</name>
</gene>
<dbReference type="SUPFAM" id="SSF56801">
    <property type="entry name" value="Acetyl-CoA synthetase-like"/>
    <property type="match status" value="1"/>
</dbReference>
<dbReference type="NCBIfam" id="TIGR01733">
    <property type="entry name" value="AA-adenyl-dom"/>
    <property type="match status" value="1"/>
</dbReference>
<evidence type="ECO:0000313" key="8">
    <source>
        <dbReference type="EMBL" id="SHN36041.1"/>
    </source>
</evidence>
<dbReference type="InterPro" id="IPR000873">
    <property type="entry name" value="AMP-dep_synth/lig_dom"/>
</dbReference>
<dbReference type="Pfam" id="PF13193">
    <property type="entry name" value="AMP-binding_C"/>
    <property type="match status" value="1"/>
</dbReference>
<protein>
    <submittedName>
        <fullName evidence="8">Non-ribosomal peptide synthase domain TIGR01720/amino acid adenylation domain-containing protein</fullName>
    </submittedName>
</protein>
<evidence type="ECO:0000256" key="1">
    <source>
        <dbReference type="ARBA" id="ARBA00001957"/>
    </source>
</evidence>
<dbReference type="InterPro" id="IPR009081">
    <property type="entry name" value="PP-bd_ACP"/>
</dbReference>
<dbReference type="InterPro" id="IPR023213">
    <property type="entry name" value="CAT-like_dom_sf"/>
</dbReference>
<dbReference type="FunFam" id="2.30.38.10:FF:000001">
    <property type="entry name" value="Non-ribosomal peptide synthetase PvdI"/>
    <property type="match status" value="1"/>
</dbReference>
<dbReference type="Proteomes" id="UP000184388">
    <property type="component" value="Unassembled WGS sequence"/>
</dbReference>
<name>A0A9X8N9V1_9ACTN</name>
<dbReference type="FunFam" id="1.10.1200.10:FF:000005">
    <property type="entry name" value="Nonribosomal peptide synthetase 1"/>
    <property type="match status" value="1"/>
</dbReference>
<evidence type="ECO:0000256" key="4">
    <source>
        <dbReference type="ARBA" id="ARBA00022553"/>
    </source>
</evidence>
<dbReference type="InterPro" id="IPR025110">
    <property type="entry name" value="AMP-bd_C"/>
</dbReference>
<comment type="caution">
    <text evidence="8">The sequence shown here is derived from an EMBL/GenBank/DDBJ whole genome shotgun (WGS) entry which is preliminary data.</text>
</comment>
<dbReference type="GO" id="GO:0005737">
    <property type="term" value="C:cytoplasm"/>
    <property type="evidence" value="ECO:0007669"/>
    <property type="project" value="TreeGrafter"/>
</dbReference>
<dbReference type="PROSITE" id="PS50075">
    <property type="entry name" value="CARRIER"/>
    <property type="match status" value="1"/>
</dbReference>
<sequence>LADIQRAVGLSELFDTQMVFENYPAESATAEQTGGLQMQAVEAYDATHYPLGLTAWVANSRLALRLSHRADAFDTATVETVMDRLVRVLEQIAADPDALLASVNLLSETERHTLLKEWAGDDAPLPTNECVHELFAAKATASPEALALITDQEDVNYGELEARANRLARQLVAEGVRRGDVVGVYLPRSAELVVAALAVLKAGGCYSMLDPEFPADRITTVLGQTASRHVVTVSDLVTQLDGDLSAVLVDRDAPTIAGHSAEPMTRIAGPEDPACVMFTSGSSGVPKGVLAPHRALAGTLIGQNDIELDPSHVWLQCAPVSWDVFALELFGALLAGATCVLQPGQRPEPALMVELVKRHSVTTLHASSSLLNLLVDEYPEVFTGLRQVMTGGEAVSVPHVLRLVRDFPDLRLVNGYSPAESMIFTVAHRITAADEGRGAIPVGRALRGKRLYVLDNQLNLAAPGVIGELYMTGVGLAHGYAEQPLLTAERFVACPFEAAGERMYRTGDLVRWRADGILEFHGRVDEQVKIRGFRIEPGEVQTVLAEHPDVSQAVVIVREDRPGKRQLVAYVVLTEPAPVPRGQELRAHLAARMPEFMVPTAVVVLDGLPLTANGKVDRKALPAPDFSAATGSRAPRTPREKLLSGLFAEVLGLDEVGVEDDFFALGGDSIIAIQLVARARAAGVVFTPRDVFARQTVAGLAVVAEDVDEGAPAEPAGSGVGEVPLTPIVEWLRERGGAVDAFSQSMLLRVPAGLGEQRLAEALQAVLDRHDVLRMSVAAGPDGVWQSVVGPPGLVRGVDCVSRVDAAGLDDAALRAVIGERGRAAQEELDPAAGVMVRAVWFDAGPGGSGRLLLVVHHLVVDGVSWRILVPDLAGAWEAVAAGRPVALEPVGTSYRRWAQDLMTAAAEPGVVGDLQHWREVLSGSDPLLGGRVLDPARDVLGGTRNVTVRLPADVTSAVLTAVPAAFRGGVNDVLLTALALAVQRWRAQRGESTGSAVRIAVEGHGREEQVVPGAELSRTVGWFTSLYPVRLDTGEVDWAEVRAGGPALGRALKLVKEQLRAVPGNGIGFGLLRYLNPQTRPVLAEHSMPELGFNYLGRLGTATDTGDWTPARESDAFVSADDPEMPVVHKVEVNAITQESDRGPTLTATWTWPELLLTEGEVRDLADTWFEALEALARCAEAPDSGGMTPSDVPLTSLSQKQIEQLEAKWGV</sequence>
<dbReference type="PANTHER" id="PTHR45527">
    <property type="entry name" value="NONRIBOSOMAL PEPTIDE SYNTHETASE"/>
    <property type="match status" value="1"/>
</dbReference>
<dbReference type="PANTHER" id="PTHR45527:SF1">
    <property type="entry name" value="FATTY ACID SYNTHASE"/>
    <property type="match status" value="1"/>
</dbReference>
<feature type="non-terminal residue" evidence="8">
    <location>
        <position position="1"/>
    </location>
</feature>
<dbReference type="GO" id="GO:0008610">
    <property type="term" value="P:lipid biosynthetic process"/>
    <property type="evidence" value="ECO:0007669"/>
    <property type="project" value="UniProtKB-ARBA"/>
</dbReference>
<dbReference type="SUPFAM" id="SSF52777">
    <property type="entry name" value="CoA-dependent acyltransferases"/>
    <property type="match status" value="3"/>
</dbReference>
<dbReference type="InterPro" id="IPR010060">
    <property type="entry name" value="NRPS_synth"/>
</dbReference>
<dbReference type="PROSITE" id="PS00455">
    <property type="entry name" value="AMP_BINDING"/>
    <property type="match status" value="1"/>
</dbReference>
<evidence type="ECO:0000256" key="3">
    <source>
        <dbReference type="ARBA" id="ARBA00022450"/>
    </source>
</evidence>
<dbReference type="InterPro" id="IPR006162">
    <property type="entry name" value="Ppantetheine_attach_site"/>
</dbReference>
<dbReference type="FunFam" id="3.30.300.30:FF:000010">
    <property type="entry name" value="Enterobactin synthetase component F"/>
    <property type="match status" value="1"/>
</dbReference>
<evidence type="ECO:0000259" key="7">
    <source>
        <dbReference type="PROSITE" id="PS50075"/>
    </source>
</evidence>
<dbReference type="NCBIfam" id="TIGR01720">
    <property type="entry name" value="NRPS-para261"/>
    <property type="match status" value="1"/>
</dbReference>
<dbReference type="Pfam" id="PF00501">
    <property type="entry name" value="AMP-binding"/>
    <property type="match status" value="1"/>
</dbReference>
<dbReference type="GO" id="GO:0003824">
    <property type="term" value="F:catalytic activity"/>
    <property type="evidence" value="ECO:0007669"/>
    <property type="project" value="InterPro"/>
</dbReference>
<dbReference type="GO" id="GO:0017000">
    <property type="term" value="P:antibiotic biosynthetic process"/>
    <property type="evidence" value="ECO:0007669"/>
    <property type="project" value="UniProtKB-KW"/>
</dbReference>
<accession>A0A9X8N9V1</accession>
<dbReference type="Gene3D" id="3.30.559.30">
    <property type="entry name" value="Nonribosomal peptide synthetase, condensation domain"/>
    <property type="match status" value="2"/>
</dbReference>
<keyword evidence="3" id="KW-0596">Phosphopantetheine</keyword>
<dbReference type="EMBL" id="FRBK01000066">
    <property type="protein sequence ID" value="SHN36041.1"/>
    <property type="molecule type" value="Genomic_DNA"/>
</dbReference>
<dbReference type="CDD" id="cd12117">
    <property type="entry name" value="A_NRPS_Srf_like"/>
    <property type="match status" value="1"/>
</dbReference>
<dbReference type="Pfam" id="PF00668">
    <property type="entry name" value="Condensation"/>
    <property type="match status" value="2"/>
</dbReference>
<dbReference type="Gene3D" id="1.10.1200.10">
    <property type="entry name" value="ACP-like"/>
    <property type="match status" value="1"/>
</dbReference>
<dbReference type="Pfam" id="PF00550">
    <property type="entry name" value="PP-binding"/>
    <property type="match status" value="1"/>
</dbReference>
<dbReference type="AlphaFoldDB" id="A0A9X8N9V1"/>
<dbReference type="GO" id="GO:0044550">
    <property type="term" value="P:secondary metabolite biosynthetic process"/>
    <property type="evidence" value="ECO:0007669"/>
    <property type="project" value="TreeGrafter"/>
</dbReference>
<dbReference type="GO" id="GO:0031177">
    <property type="term" value="F:phosphopantetheine binding"/>
    <property type="evidence" value="ECO:0007669"/>
    <property type="project" value="TreeGrafter"/>
</dbReference>
<dbReference type="FunFam" id="3.40.50.980:FF:000001">
    <property type="entry name" value="Non-ribosomal peptide synthetase"/>
    <property type="match status" value="1"/>
</dbReference>
<dbReference type="InterPro" id="IPR020845">
    <property type="entry name" value="AMP-binding_CS"/>
</dbReference>
<organism evidence="8 9">
    <name type="scientific">Streptomyces yunnanensis</name>
    <dbReference type="NCBI Taxonomy" id="156453"/>
    <lineage>
        <taxon>Bacteria</taxon>
        <taxon>Bacillati</taxon>
        <taxon>Actinomycetota</taxon>
        <taxon>Actinomycetes</taxon>
        <taxon>Kitasatosporales</taxon>
        <taxon>Streptomycetaceae</taxon>
        <taxon>Streptomyces</taxon>
    </lineage>
</organism>
<dbReference type="InterPro" id="IPR045851">
    <property type="entry name" value="AMP-bd_C_sf"/>
</dbReference>
<keyword evidence="4" id="KW-0597">Phosphoprotein</keyword>